<evidence type="ECO:0000313" key="3">
    <source>
        <dbReference type="Proteomes" id="UP000315736"/>
    </source>
</evidence>
<dbReference type="Pfam" id="PF10047">
    <property type="entry name" value="DUF2281"/>
    <property type="match status" value="1"/>
</dbReference>
<evidence type="ECO:0000259" key="1">
    <source>
        <dbReference type="Pfam" id="PF10047"/>
    </source>
</evidence>
<accession>A0A554WDK7</accession>
<comment type="caution">
    <text evidence="2">The sequence shown here is derived from an EMBL/GenBank/DDBJ whole genome shotgun (WGS) entry which is preliminary data.</text>
</comment>
<organism evidence="2 3">
    <name type="scientific">Tepidimonas alkaliphilus</name>
    <dbReference type="NCBI Taxonomy" id="2588942"/>
    <lineage>
        <taxon>Bacteria</taxon>
        <taxon>Pseudomonadati</taxon>
        <taxon>Pseudomonadota</taxon>
        <taxon>Betaproteobacteria</taxon>
        <taxon>Burkholderiales</taxon>
        <taxon>Tepidimonas</taxon>
    </lineage>
</organism>
<feature type="domain" description="DUF2281" evidence="1">
    <location>
        <begin position="8"/>
        <end position="63"/>
    </location>
</feature>
<proteinExistence type="predicted"/>
<protein>
    <recommendedName>
        <fullName evidence="1">DUF2281 domain-containing protein</fullName>
    </recommendedName>
</protein>
<dbReference type="InterPro" id="IPR018739">
    <property type="entry name" value="DUF2281"/>
</dbReference>
<sequence length="76" mass="8718">MTTLAERLLERFQTLPADAQVEVIDFVEFLLARRRLPSGTVPDWSGEDQAMLAQQAMSSDDDPVTYDECDLRERWA</sequence>
<dbReference type="EMBL" id="VJNB01000001">
    <property type="protein sequence ID" value="TSE21669.1"/>
    <property type="molecule type" value="Genomic_DNA"/>
</dbReference>
<dbReference type="RefSeq" id="WP_185970023.1">
    <property type="nucleotide sequence ID" value="NZ_VJNB01000001.1"/>
</dbReference>
<gene>
    <name evidence="2" type="ORF">Talka_00347</name>
</gene>
<evidence type="ECO:0000313" key="2">
    <source>
        <dbReference type="EMBL" id="TSE21669.1"/>
    </source>
</evidence>
<keyword evidence="3" id="KW-1185">Reference proteome</keyword>
<name>A0A554WDK7_9BURK</name>
<dbReference type="AlphaFoldDB" id="A0A554WDK7"/>
<dbReference type="Proteomes" id="UP000315736">
    <property type="component" value="Unassembled WGS sequence"/>
</dbReference>
<reference evidence="2 3" key="1">
    <citation type="submission" date="2019-07" db="EMBL/GenBank/DDBJ databases">
        <title>Tepidimonas alkaliphilus YIM 72238 draft genome.</title>
        <authorList>
            <person name="Da Costa M.S."/>
            <person name="Froufe H.J.C."/>
            <person name="Egas C."/>
            <person name="Albuquerque L."/>
        </authorList>
    </citation>
    <scope>NUCLEOTIDE SEQUENCE [LARGE SCALE GENOMIC DNA]</scope>
    <source>
        <strain evidence="2 3">YIM 72238</strain>
    </source>
</reference>